<evidence type="ECO:0000256" key="2">
    <source>
        <dbReference type="ARBA" id="ARBA00009477"/>
    </source>
</evidence>
<evidence type="ECO:0000256" key="6">
    <source>
        <dbReference type="ARBA" id="ARBA00022692"/>
    </source>
</evidence>
<dbReference type="InterPro" id="IPR058781">
    <property type="entry name" value="HH_AprE-like"/>
</dbReference>
<dbReference type="Gene3D" id="2.40.50.100">
    <property type="match status" value="1"/>
</dbReference>
<gene>
    <name evidence="13" type="ORF">B5P45_02855</name>
</gene>
<evidence type="ECO:0000256" key="8">
    <source>
        <dbReference type="ARBA" id="ARBA00023136"/>
    </source>
</evidence>
<dbReference type="Pfam" id="PF26002">
    <property type="entry name" value="Beta-barrel_AprE"/>
    <property type="match status" value="1"/>
</dbReference>
<evidence type="ECO:0000256" key="10">
    <source>
        <dbReference type="SAM" id="Coils"/>
    </source>
</evidence>
<evidence type="ECO:0000256" key="5">
    <source>
        <dbReference type="ARBA" id="ARBA00022519"/>
    </source>
</evidence>
<keyword evidence="10" id="KW-0175">Coiled coil</keyword>
<keyword evidence="3 9" id="KW-0813">Transport</keyword>
<dbReference type="PANTHER" id="PTHR30386:SF17">
    <property type="entry name" value="ALKALINE PROTEASE SECRETION PROTEIN APRE"/>
    <property type="match status" value="1"/>
</dbReference>
<dbReference type="Proteomes" id="UP000232163">
    <property type="component" value="Unassembled WGS sequence"/>
</dbReference>
<comment type="caution">
    <text evidence="13">The sequence shown here is derived from an EMBL/GenBank/DDBJ whole genome shotgun (WGS) entry which is preliminary data.</text>
</comment>
<organism evidence="13 14">
    <name type="scientific">Phyllobacterium zundukense</name>
    <dbReference type="NCBI Taxonomy" id="1867719"/>
    <lineage>
        <taxon>Bacteria</taxon>
        <taxon>Pseudomonadati</taxon>
        <taxon>Pseudomonadota</taxon>
        <taxon>Alphaproteobacteria</taxon>
        <taxon>Hyphomicrobiales</taxon>
        <taxon>Phyllobacteriaceae</taxon>
        <taxon>Phyllobacterium</taxon>
    </lineage>
</organism>
<protein>
    <recommendedName>
        <fullName evidence="9">Membrane fusion protein (MFP) family protein</fullName>
    </recommendedName>
</protein>
<dbReference type="InterPro" id="IPR010129">
    <property type="entry name" value="T1SS_HlyD"/>
</dbReference>
<keyword evidence="14" id="KW-1185">Reference proteome</keyword>
<dbReference type="AlphaFoldDB" id="A0A2N9W545"/>
<dbReference type="EMBL" id="MZMT01000003">
    <property type="protein sequence ID" value="PIO46863.1"/>
    <property type="molecule type" value="Genomic_DNA"/>
</dbReference>
<comment type="subcellular location">
    <subcellularLocation>
        <location evidence="1 9">Cell inner membrane</location>
        <topology evidence="1 9">Single-pass membrane protein</topology>
    </subcellularLocation>
</comment>
<feature type="domain" description="AprE-like long alpha-helical hairpin" evidence="11">
    <location>
        <begin position="211"/>
        <end position="401"/>
    </location>
</feature>
<comment type="similarity">
    <text evidence="2 9">Belongs to the membrane fusion protein (MFP) (TC 8.A.1) family.</text>
</comment>
<dbReference type="GO" id="GO:0015031">
    <property type="term" value="P:protein transport"/>
    <property type="evidence" value="ECO:0007669"/>
    <property type="project" value="InterPro"/>
</dbReference>
<evidence type="ECO:0000313" key="14">
    <source>
        <dbReference type="Proteomes" id="UP000232163"/>
    </source>
</evidence>
<keyword evidence="6 9" id="KW-0812">Transmembrane</keyword>
<dbReference type="InterPro" id="IPR058982">
    <property type="entry name" value="Beta-barrel_AprE"/>
</dbReference>
<evidence type="ECO:0000313" key="13">
    <source>
        <dbReference type="EMBL" id="PIO46863.1"/>
    </source>
</evidence>
<dbReference type="NCBIfam" id="TIGR01843">
    <property type="entry name" value="type_I_hlyD"/>
    <property type="match status" value="1"/>
</dbReference>
<dbReference type="OrthoDB" id="9810980at2"/>
<feature type="domain" description="AprE-like beta-barrel" evidence="12">
    <location>
        <begin position="444"/>
        <end position="533"/>
    </location>
</feature>
<dbReference type="InterPro" id="IPR050739">
    <property type="entry name" value="MFP"/>
</dbReference>
<dbReference type="GO" id="GO:0005886">
    <property type="term" value="C:plasma membrane"/>
    <property type="evidence" value="ECO:0007669"/>
    <property type="project" value="UniProtKB-SubCell"/>
</dbReference>
<evidence type="ECO:0000259" key="11">
    <source>
        <dbReference type="Pfam" id="PF25994"/>
    </source>
</evidence>
<keyword evidence="7 9" id="KW-1133">Transmembrane helix</keyword>
<dbReference type="PRINTS" id="PR01490">
    <property type="entry name" value="RTXTOXIND"/>
</dbReference>
<evidence type="ECO:0000259" key="12">
    <source>
        <dbReference type="Pfam" id="PF26002"/>
    </source>
</evidence>
<evidence type="ECO:0000256" key="7">
    <source>
        <dbReference type="ARBA" id="ARBA00022989"/>
    </source>
</evidence>
<evidence type="ECO:0000256" key="4">
    <source>
        <dbReference type="ARBA" id="ARBA00022475"/>
    </source>
</evidence>
<proteinExistence type="inferred from homology"/>
<evidence type="ECO:0000256" key="9">
    <source>
        <dbReference type="RuleBase" id="RU365093"/>
    </source>
</evidence>
<reference evidence="13 14" key="1">
    <citation type="journal article" date="2017" name="Int J Environ Stud">
        <title>Does the Miocene-Pliocene relict legume Oxytropis triphylla form nitrogen-fixing nodules with a combination of bacterial strains?</title>
        <authorList>
            <person name="Safronova V."/>
            <person name="Belimov A."/>
            <person name="Sazanova A."/>
            <person name="Kuznetsova I."/>
            <person name="Popova J."/>
            <person name="Andronov E."/>
            <person name="Verkhozina A."/>
            <person name="Tikhonovich I."/>
        </authorList>
    </citation>
    <scope>NUCLEOTIDE SEQUENCE [LARGE SCALE GENOMIC DNA]</scope>
    <source>
        <strain evidence="13 14">Tri-38</strain>
    </source>
</reference>
<evidence type="ECO:0000256" key="3">
    <source>
        <dbReference type="ARBA" id="ARBA00022448"/>
    </source>
</evidence>
<dbReference type="Gene3D" id="2.40.30.170">
    <property type="match status" value="1"/>
</dbReference>
<sequence length="556" mass="60654">MLRLARRAGIIIKQGVAATIAELHSKLLDPVRRFITQVFSAIHTFAAGTSSAVKRSLAIVTAELHLRLSAFAKGRGFARHRALALPAANDTLDRSKSAFFAVGSFASGAGAQTAPRRAVARPKPSGTPYDHLRPLALSAFAIVGIFIIGFGTWAAYAPLESAAIAGGAIEAETSRKTIQHLEGGIVGRILVNDGDEVTAGQPLIRLDDMRAQANVLALQMQLWEAQALEARLLAERDGRATIQFPPRSGPAAKNDRKLAEIMGGQIKIFDARRNLQKSQIDVVQQRKAQTEQEIAGLEFQAAAARERASIIKEEVAGVEPLVAKGLQTKVRLLKLKREQAEIDGRMGDLQSQISRAGQSIGESQAMIFKLESDHNSEVAQSLRETQALVSQLGERIQAATDILDRTVVRAPEAGTITDLRIHTPGGVVAAGEPLLDLVPRQDRLIVRALVKPEDIDLVRPGLEAHVRLLSYKHRRVPPVDGVLTYVSADSLVDKETERPYYTARVRIDEASLHNLPEVEIMPGMPVEVMIKTGEFTVAHYMFRPVLDSFNRAFRED</sequence>
<dbReference type="Pfam" id="PF25994">
    <property type="entry name" value="HH_AprE"/>
    <property type="match status" value="1"/>
</dbReference>
<dbReference type="PANTHER" id="PTHR30386">
    <property type="entry name" value="MEMBRANE FUSION SUBUNIT OF EMRAB-TOLC MULTIDRUG EFFLUX PUMP"/>
    <property type="match status" value="1"/>
</dbReference>
<accession>A0A2N9W545</accession>
<evidence type="ECO:0000256" key="1">
    <source>
        <dbReference type="ARBA" id="ARBA00004377"/>
    </source>
</evidence>
<keyword evidence="5 9" id="KW-0997">Cell inner membrane</keyword>
<feature type="transmembrane region" description="Helical" evidence="9">
    <location>
        <begin position="135"/>
        <end position="156"/>
    </location>
</feature>
<keyword evidence="8 9" id="KW-0472">Membrane</keyword>
<name>A0A2N9W545_9HYPH</name>
<keyword evidence="4 9" id="KW-1003">Cell membrane</keyword>
<feature type="coiled-coil region" evidence="10">
    <location>
        <begin position="273"/>
        <end position="343"/>
    </location>
</feature>